<gene>
    <name evidence="2" type="ORF">CRECT_0860</name>
</gene>
<evidence type="ECO:0000313" key="2">
    <source>
        <dbReference type="EMBL" id="QCD46538.1"/>
    </source>
</evidence>
<feature type="domain" description="NAD-dependent epimerase/dehydratase" evidence="1">
    <location>
        <begin position="5"/>
        <end position="214"/>
    </location>
</feature>
<evidence type="ECO:0000313" key="3">
    <source>
        <dbReference type="Proteomes" id="UP000502377"/>
    </source>
</evidence>
<dbReference type="KEGG" id="crx:CRECT_0860"/>
<dbReference type="SUPFAM" id="SSF51735">
    <property type="entry name" value="NAD(P)-binding Rossmann-fold domains"/>
    <property type="match status" value="1"/>
</dbReference>
<dbReference type="InterPro" id="IPR001509">
    <property type="entry name" value="Epimerase_deHydtase"/>
</dbReference>
<dbReference type="PANTHER" id="PTHR43245">
    <property type="entry name" value="BIFUNCTIONAL POLYMYXIN RESISTANCE PROTEIN ARNA"/>
    <property type="match status" value="1"/>
</dbReference>
<dbReference type="Gene3D" id="3.90.25.10">
    <property type="entry name" value="UDP-galactose 4-epimerase, domain 1"/>
    <property type="match status" value="1"/>
</dbReference>
<dbReference type="Gene3D" id="3.40.50.720">
    <property type="entry name" value="NAD(P)-binding Rossmann-like Domain"/>
    <property type="match status" value="1"/>
</dbReference>
<dbReference type="RefSeq" id="WP_002945143.1">
    <property type="nucleotide sequence ID" value="NZ_CP012543.1"/>
</dbReference>
<proteinExistence type="predicted"/>
<dbReference type="PANTHER" id="PTHR43245:SF53">
    <property type="entry name" value="EPIMERASE-RELATED"/>
    <property type="match status" value="1"/>
</dbReference>
<reference evidence="2 3" key="1">
    <citation type="submission" date="2016-07" db="EMBL/GenBank/DDBJ databases">
        <title>Comparative genomics of the Campylobacter concisus group.</title>
        <authorList>
            <person name="Miller W.G."/>
            <person name="Yee E."/>
            <person name="Chapman M.H."/>
            <person name="Huynh S."/>
            <person name="Bono J.L."/>
            <person name="On S.L.W."/>
            <person name="StLeger J."/>
            <person name="Foster G."/>
            <person name="Parker C.T."/>
        </authorList>
    </citation>
    <scope>NUCLEOTIDE SEQUENCE [LARGE SCALE GENOMIC DNA]</scope>
    <source>
        <strain evidence="2 3">ATCC 33238</strain>
    </source>
</reference>
<dbReference type="EMBL" id="CP012543">
    <property type="protein sequence ID" value="QCD46538.1"/>
    <property type="molecule type" value="Genomic_DNA"/>
</dbReference>
<evidence type="ECO:0000259" key="1">
    <source>
        <dbReference type="Pfam" id="PF01370"/>
    </source>
</evidence>
<accession>A0A6G5QLG2</accession>
<sequence>MSSKVFVTGAEGFSGRYLCAHLKNLGYEVFEATTQNCDICDIKSVKDAFKFDPDFVIHLAGISFAPSDAELIFKVNFAGSKNLLDALSEQRKKPKRVILASSASVYGAQEAGALSENLTPHPLSAYAKSKLQMENLAKDYDLDILITRPFNYTGAGQGVNFLIPKIVSHFKRNARVIELGNLTPKREYNNVLDVVKIYEKLLNLKTGERIFNIGSGKGHGIGEILDFMREISGRDIKVEQNPAFMRADEPEEITADTARLEANGLNLCKTHIKQTLKWMYENE</sequence>
<organism evidence="2 3">
    <name type="scientific">Campylobacter rectus</name>
    <name type="common">Wolinella recta</name>
    <dbReference type="NCBI Taxonomy" id="203"/>
    <lineage>
        <taxon>Bacteria</taxon>
        <taxon>Pseudomonadati</taxon>
        <taxon>Campylobacterota</taxon>
        <taxon>Epsilonproteobacteria</taxon>
        <taxon>Campylobacterales</taxon>
        <taxon>Campylobacteraceae</taxon>
        <taxon>Campylobacter</taxon>
    </lineage>
</organism>
<dbReference type="InterPro" id="IPR036291">
    <property type="entry name" value="NAD(P)-bd_dom_sf"/>
</dbReference>
<dbReference type="AlphaFoldDB" id="A0A6G5QLG2"/>
<dbReference type="InterPro" id="IPR050177">
    <property type="entry name" value="Lipid_A_modif_metabolic_enz"/>
</dbReference>
<dbReference type="Pfam" id="PF01370">
    <property type="entry name" value="Epimerase"/>
    <property type="match status" value="1"/>
</dbReference>
<protein>
    <submittedName>
        <fullName evidence="2">GDP-mannose 4,6 dehydratase</fullName>
    </submittedName>
</protein>
<name>A0A6G5QLG2_CAMRE</name>
<dbReference type="Proteomes" id="UP000502377">
    <property type="component" value="Chromosome"/>
</dbReference>